<dbReference type="PANTHER" id="PTHR41260">
    <property type="entry name" value="PROTEIN ECSC"/>
    <property type="match status" value="1"/>
</dbReference>
<evidence type="ECO:0000313" key="3">
    <source>
        <dbReference type="Proteomes" id="UP000219688"/>
    </source>
</evidence>
<dbReference type="PANTHER" id="PTHR41260:SF1">
    <property type="entry name" value="PROTEIN ECSC"/>
    <property type="match status" value="1"/>
</dbReference>
<dbReference type="AlphaFoldDB" id="A0A285VIA8"/>
<proteinExistence type="predicted"/>
<dbReference type="Pfam" id="PF12787">
    <property type="entry name" value="EcsC"/>
    <property type="match status" value="1"/>
</dbReference>
<dbReference type="EMBL" id="OBQK01000002">
    <property type="protein sequence ID" value="SOC53733.1"/>
    <property type="molecule type" value="Genomic_DNA"/>
</dbReference>
<evidence type="ECO:0000256" key="1">
    <source>
        <dbReference type="SAM" id="MobiDB-lite"/>
    </source>
</evidence>
<dbReference type="Proteomes" id="UP000219688">
    <property type="component" value="Unassembled WGS sequence"/>
</dbReference>
<sequence>MSHPSEYEQAAWESLQQFSGGRPLSRGLRNLGDQVAAGGALAGERASEYFDRHPKSAALAHRGKEIASSAVQRTGKGMKVAKDVLPDWTGQAAGSAQRTLGKLSRAGLSPKRVVTKHQKKGHPVDSLRDLRRLDLEQIDEVRGRGSAWYYPAFAALSGAGAGLVISGGQLVVVASAGAGTAPAAPAVLGAVAADASVILGLSSRAVGQVALFYGYDPEDPAEKLFVMSVVNAGTAVSATAKTAAMRDISKLTQALVRGKTWAILNESIVSRVAGEFAKAFGVRLTKQGLGKLLPAVGIALGGTFNWATLEGIVDAADFAYRRRFLLDKFPELQGEAGPYRAEEEDYDAADTTISVLETLAEAGGPDLVGEVDHDDRGPSSHPTP</sequence>
<name>A0A285VIA8_9MICO</name>
<dbReference type="RefSeq" id="WP_097187149.1">
    <property type="nucleotide sequence ID" value="NZ_OBQK01000002.1"/>
</dbReference>
<evidence type="ECO:0000313" key="2">
    <source>
        <dbReference type="EMBL" id="SOC53733.1"/>
    </source>
</evidence>
<gene>
    <name evidence="2" type="ORF">SAMN05421879_10294</name>
</gene>
<accession>A0A285VIA8</accession>
<feature type="region of interest" description="Disordered" evidence="1">
    <location>
        <begin position="363"/>
        <end position="384"/>
    </location>
</feature>
<dbReference type="InterPro" id="IPR024787">
    <property type="entry name" value="EcsC"/>
</dbReference>
<reference evidence="3" key="1">
    <citation type="submission" date="2017-08" db="EMBL/GenBank/DDBJ databases">
        <authorList>
            <person name="Varghese N."/>
            <person name="Submissions S."/>
        </authorList>
    </citation>
    <scope>NUCLEOTIDE SEQUENCE [LARGE SCALE GENOMIC DNA]</scope>
    <source>
        <strain evidence="3">USBA17B2</strain>
    </source>
</reference>
<protein>
    <submittedName>
        <fullName evidence="2">EcsC protein family protein</fullName>
    </submittedName>
</protein>
<keyword evidence="3" id="KW-1185">Reference proteome</keyword>
<organism evidence="2 3">
    <name type="scientific">Ornithinimicrobium cerasi</name>
    <dbReference type="NCBI Taxonomy" id="2248773"/>
    <lineage>
        <taxon>Bacteria</taxon>
        <taxon>Bacillati</taxon>
        <taxon>Actinomycetota</taxon>
        <taxon>Actinomycetes</taxon>
        <taxon>Micrococcales</taxon>
        <taxon>Ornithinimicrobiaceae</taxon>
        <taxon>Ornithinimicrobium</taxon>
    </lineage>
</organism>